<dbReference type="Pfam" id="PF22286">
    <property type="entry name" value="RHG20_PH"/>
    <property type="match status" value="1"/>
</dbReference>
<organism evidence="3 4">
    <name type="scientific">Limosa lapponica baueri</name>
    <dbReference type="NCBI Taxonomy" id="1758121"/>
    <lineage>
        <taxon>Eukaryota</taxon>
        <taxon>Metazoa</taxon>
        <taxon>Chordata</taxon>
        <taxon>Craniata</taxon>
        <taxon>Vertebrata</taxon>
        <taxon>Euteleostomi</taxon>
        <taxon>Archelosauria</taxon>
        <taxon>Archosauria</taxon>
        <taxon>Dinosauria</taxon>
        <taxon>Saurischia</taxon>
        <taxon>Theropoda</taxon>
        <taxon>Coelurosauria</taxon>
        <taxon>Aves</taxon>
        <taxon>Neognathae</taxon>
        <taxon>Neoaves</taxon>
        <taxon>Charadriiformes</taxon>
        <taxon>Scolopacidae</taxon>
        <taxon>Limosa</taxon>
    </lineage>
</organism>
<evidence type="ECO:0000313" key="4">
    <source>
        <dbReference type="Proteomes" id="UP000233556"/>
    </source>
</evidence>
<reference evidence="4" key="2">
    <citation type="submission" date="2017-12" db="EMBL/GenBank/DDBJ databases">
        <title>Genome sequence of the Bar-tailed Godwit (Limosa lapponica baueri).</title>
        <authorList>
            <person name="Lima N.C.B."/>
            <person name="Parody-Merino A.M."/>
            <person name="Battley P.F."/>
            <person name="Fidler A.E."/>
            <person name="Prosdocimi F."/>
        </authorList>
    </citation>
    <scope>NUCLEOTIDE SEQUENCE [LARGE SCALE GENOMIC DNA]</scope>
</reference>
<dbReference type="OrthoDB" id="9396636at2759"/>
<name>A0A2I0UGG6_LIMLA</name>
<proteinExistence type="predicted"/>
<dbReference type="InterPro" id="IPR047887">
    <property type="entry name" value="ARHGAP20_PH"/>
</dbReference>
<keyword evidence="4" id="KW-1185">Reference proteome</keyword>
<dbReference type="Proteomes" id="UP000233556">
    <property type="component" value="Unassembled WGS sequence"/>
</dbReference>
<feature type="region of interest" description="Disordered" evidence="1">
    <location>
        <begin position="16"/>
        <end position="41"/>
    </location>
</feature>
<evidence type="ECO:0000259" key="2">
    <source>
        <dbReference type="Pfam" id="PF22286"/>
    </source>
</evidence>
<accession>A0A2I0UGG6</accession>
<reference evidence="4" key="1">
    <citation type="submission" date="2017-11" db="EMBL/GenBank/DDBJ databases">
        <authorList>
            <person name="Lima N.C."/>
            <person name="Parody-Merino A.M."/>
            <person name="Battley P.F."/>
            <person name="Fidler A.E."/>
            <person name="Prosdocimi F."/>
        </authorList>
    </citation>
    <scope>NUCLEOTIDE SEQUENCE [LARGE SCALE GENOMIC DNA]</scope>
</reference>
<evidence type="ECO:0000313" key="3">
    <source>
        <dbReference type="EMBL" id="PKU45134.1"/>
    </source>
</evidence>
<dbReference type="AlphaFoldDB" id="A0A2I0UGG6"/>
<dbReference type="EMBL" id="KZ505778">
    <property type="protein sequence ID" value="PKU45134.1"/>
    <property type="molecule type" value="Genomic_DNA"/>
</dbReference>
<protein>
    <submittedName>
        <fullName evidence="3">T-cell activation rho gtpase-activating protein</fullName>
    </submittedName>
</protein>
<evidence type="ECO:0000256" key="1">
    <source>
        <dbReference type="SAM" id="MobiDB-lite"/>
    </source>
</evidence>
<sequence>MGQVNCCLGSRVYPEPKQQRLPQGASPEPLQRQRVRVTQGRRTRKRDLLLFRDTLVIAKAKRDSAPRPELCLALAMLQVFSSGKGAAGDDPKEEEGEDAKSLALIWPYGSCILTFCSRVVKELWVSALLGPPKGVEGAQVTQLPSIKLLLKELRHRKAAMTLRDSSLERLVKGQVESDSNIENEN</sequence>
<feature type="domain" description="ARHGAP20 PH" evidence="2">
    <location>
        <begin position="31"/>
        <end position="126"/>
    </location>
</feature>
<gene>
    <name evidence="3" type="ORF">llap_4585</name>
</gene>